<accession>X0Z404</accession>
<dbReference type="Gene3D" id="2.60.40.1120">
    <property type="entry name" value="Carboxypeptidase-like, regulatory domain"/>
    <property type="match status" value="1"/>
</dbReference>
<dbReference type="InterPro" id="IPR008969">
    <property type="entry name" value="CarboxyPept-like_regulatory"/>
</dbReference>
<name>X0Z404_9ZZZZ</name>
<proteinExistence type="predicted"/>
<organism evidence="1">
    <name type="scientific">marine sediment metagenome</name>
    <dbReference type="NCBI Taxonomy" id="412755"/>
    <lineage>
        <taxon>unclassified sequences</taxon>
        <taxon>metagenomes</taxon>
        <taxon>ecological metagenomes</taxon>
    </lineage>
</organism>
<gene>
    <name evidence="1" type="ORF">S01H4_12474</name>
</gene>
<protein>
    <recommendedName>
        <fullName evidence="2">Carboxypeptidase regulatory-like domain-containing protein</fullName>
    </recommendedName>
</protein>
<evidence type="ECO:0000313" key="1">
    <source>
        <dbReference type="EMBL" id="GAG64090.1"/>
    </source>
</evidence>
<dbReference type="EMBL" id="BART01005310">
    <property type="protein sequence ID" value="GAG64090.1"/>
    <property type="molecule type" value="Genomic_DNA"/>
</dbReference>
<sequence>MPTISGIIVEKWTRRPVVGATVKIGNYVGLTDSMGRFSIVAPVGVHKMTITHRSFHPAVKALNILLSADIGVMELNSKVVAL</sequence>
<comment type="caution">
    <text evidence="1">The sequence shown here is derived from an EMBL/GenBank/DDBJ whole genome shotgun (WGS) entry which is preliminary data.</text>
</comment>
<evidence type="ECO:0008006" key="2">
    <source>
        <dbReference type="Google" id="ProtNLM"/>
    </source>
</evidence>
<dbReference type="AlphaFoldDB" id="X0Z404"/>
<reference evidence="1" key="1">
    <citation type="journal article" date="2014" name="Front. Microbiol.">
        <title>High frequency of phylogenetically diverse reductive dehalogenase-homologous genes in deep subseafloor sedimentary metagenomes.</title>
        <authorList>
            <person name="Kawai M."/>
            <person name="Futagami T."/>
            <person name="Toyoda A."/>
            <person name="Takaki Y."/>
            <person name="Nishi S."/>
            <person name="Hori S."/>
            <person name="Arai W."/>
            <person name="Tsubouchi T."/>
            <person name="Morono Y."/>
            <person name="Uchiyama I."/>
            <person name="Ito T."/>
            <person name="Fujiyama A."/>
            <person name="Inagaki F."/>
            <person name="Takami H."/>
        </authorList>
    </citation>
    <scope>NUCLEOTIDE SEQUENCE</scope>
    <source>
        <strain evidence="1">Expedition CK06-06</strain>
    </source>
</reference>
<dbReference type="SUPFAM" id="SSF49464">
    <property type="entry name" value="Carboxypeptidase regulatory domain-like"/>
    <property type="match status" value="1"/>
</dbReference>